<proteinExistence type="predicted"/>
<organism evidence="1 2">
    <name type="scientific">Podospora australis</name>
    <dbReference type="NCBI Taxonomy" id="1536484"/>
    <lineage>
        <taxon>Eukaryota</taxon>
        <taxon>Fungi</taxon>
        <taxon>Dikarya</taxon>
        <taxon>Ascomycota</taxon>
        <taxon>Pezizomycotina</taxon>
        <taxon>Sordariomycetes</taxon>
        <taxon>Sordariomycetidae</taxon>
        <taxon>Sordariales</taxon>
        <taxon>Podosporaceae</taxon>
        <taxon>Podospora</taxon>
    </lineage>
</organism>
<keyword evidence="2" id="KW-1185">Reference proteome</keyword>
<dbReference type="PANTHER" id="PTHR38688:SF1">
    <property type="entry name" value="FAD_NAD(P)-BINDING DOMAIN-CONTAINING PROTEIN"/>
    <property type="match status" value="1"/>
</dbReference>
<reference evidence="1" key="2">
    <citation type="submission" date="2023-05" db="EMBL/GenBank/DDBJ databases">
        <authorList>
            <consortium name="Lawrence Berkeley National Laboratory"/>
            <person name="Steindorff A."/>
            <person name="Hensen N."/>
            <person name="Bonometti L."/>
            <person name="Westerberg I."/>
            <person name="Brannstrom I.O."/>
            <person name="Guillou S."/>
            <person name="Cros-Aarteil S."/>
            <person name="Calhoun S."/>
            <person name="Haridas S."/>
            <person name="Kuo A."/>
            <person name="Mondo S."/>
            <person name="Pangilinan J."/>
            <person name="Riley R."/>
            <person name="Labutti K."/>
            <person name="Andreopoulos B."/>
            <person name="Lipzen A."/>
            <person name="Chen C."/>
            <person name="Yanf M."/>
            <person name="Daum C."/>
            <person name="Ng V."/>
            <person name="Clum A."/>
            <person name="Ohm R."/>
            <person name="Martin F."/>
            <person name="Silar P."/>
            <person name="Natvig D."/>
            <person name="Lalanne C."/>
            <person name="Gautier V."/>
            <person name="Ament-Velasquez S.L."/>
            <person name="Kruys A."/>
            <person name="Hutchinson M.I."/>
            <person name="Powell A.J."/>
            <person name="Barry K."/>
            <person name="Miller A.N."/>
            <person name="Grigoriev I.V."/>
            <person name="Debuchy R."/>
            <person name="Gladieux P."/>
            <person name="Thoren M.H."/>
            <person name="Johannesson H."/>
        </authorList>
    </citation>
    <scope>NUCLEOTIDE SEQUENCE</scope>
    <source>
        <strain evidence="1">PSN309</strain>
    </source>
</reference>
<comment type="caution">
    <text evidence="1">The sequence shown here is derived from an EMBL/GenBank/DDBJ whole genome shotgun (WGS) entry which is preliminary data.</text>
</comment>
<reference evidence="1" key="1">
    <citation type="journal article" date="2023" name="Mol. Phylogenet. Evol.">
        <title>Genome-scale phylogeny and comparative genomics of the fungal order Sordariales.</title>
        <authorList>
            <person name="Hensen N."/>
            <person name="Bonometti L."/>
            <person name="Westerberg I."/>
            <person name="Brannstrom I.O."/>
            <person name="Guillou S."/>
            <person name="Cros-Aarteil S."/>
            <person name="Calhoun S."/>
            <person name="Haridas S."/>
            <person name="Kuo A."/>
            <person name="Mondo S."/>
            <person name="Pangilinan J."/>
            <person name="Riley R."/>
            <person name="LaButti K."/>
            <person name="Andreopoulos B."/>
            <person name="Lipzen A."/>
            <person name="Chen C."/>
            <person name="Yan M."/>
            <person name="Daum C."/>
            <person name="Ng V."/>
            <person name="Clum A."/>
            <person name="Steindorff A."/>
            <person name="Ohm R.A."/>
            <person name="Martin F."/>
            <person name="Silar P."/>
            <person name="Natvig D.O."/>
            <person name="Lalanne C."/>
            <person name="Gautier V."/>
            <person name="Ament-Velasquez S.L."/>
            <person name="Kruys A."/>
            <person name="Hutchinson M.I."/>
            <person name="Powell A.J."/>
            <person name="Barry K."/>
            <person name="Miller A.N."/>
            <person name="Grigoriev I.V."/>
            <person name="Debuchy R."/>
            <person name="Gladieux P."/>
            <person name="Hiltunen Thoren M."/>
            <person name="Johannesson H."/>
        </authorList>
    </citation>
    <scope>NUCLEOTIDE SEQUENCE</scope>
    <source>
        <strain evidence="1">PSN309</strain>
    </source>
</reference>
<dbReference type="Proteomes" id="UP001302126">
    <property type="component" value="Unassembled WGS sequence"/>
</dbReference>
<dbReference type="InterPro" id="IPR053275">
    <property type="entry name" value="Agnestin_monoxygenase"/>
</dbReference>
<dbReference type="Gene3D" id="3.50.50.60">
    <property type="entry name" value="FAD/NAD(P)-binding domain"/>
    <property type="match status" value="1"/>
</dbReference>
<dbReference type="AlphaFoldDB" id="A0AAN6WIN4"/>
<name>A0AAN6WIN4_9PEZI</name>
<dbReference type="EMBL" id="MU864633">
    <property type="protein sequence ID" value="KAK4182610.1"/>
    <property type="molecule type" value="Genomic_DNA"/>
</dbReference>
<dbReference type="InterPro" id="IPR036188">
    <property type="entry name" value="FAD/NAD-bd_sf"/>
</dbReference>
<accession>A0AAN6WIN4</accession>
<dbReference type="PANTHER" id="PTHR38688">
    <property type="entry name" value="PYR_REDOX_2 DOMAIN-CONTAINING PROTEIN"/>
    <property type="match status" value="1"/>
</dbReference>
<dbReference type="SUPFAM" id="SSF51905">
    <property type="entry name" value="FAD/NAD(P)-binding domain"/>
    <property type="match status" value="1"/>
</dbReference>
<evidence type="ECO:0000313" key="1">
    <source>
        <dbReference type="EMBL" id="KAK4182610.1"/>
    </source>
</evidence>
<protein>
    <submittedName>
        <fullName evidence="1">Pyridine nucleotide-disulfide oxidoreductase-domain-containing protein</fullName>
    </submittedName>
</protein>
<sequence>MILIGTQRGCTSRTISTHVVCLVKTAGVRHHSRLPTAAFALHFVQRQRYSSSTVRNDRTAAIVVGAGPAGIAVVGNLLENTKDGKIVWIDPEFNGGRINKKYREVPGNTAVKLFVDYAKAVKPFQEIYETAPKPNAVTVLEHEFPEQSGTCSLSYAGDMLSFLTDGLKKHPRVQAVLAEAKSAQRDPVTKSWTLTTSVSSPQQPAAPLLVYCTGSHPTLAPLPTISAPSPTTLPLDTALTPSLLKDIIPSDCETTVAVIGGSHSAILVLMNLFSLATSDSHHPNLRVKWFTRSSTLTYAEPRDGYILNDNTGLKGRAAAFARTQLDGDALLSSPAGKVITRVDCSGGKEKEWAQFEKELKVCAFVVHAVGYTRGEIPQTSVGVPKAGENKELKVNPRTGAFEVDGKEVGLFGAGIAFPEEIDVPEGGGKTEYAVGMWKFMKFLRRVVPEWVQKTGAGGR</sequence>
<gene>
    <name evidence="1" type="ORF">QBC35DRAFT_509649</name>
</gene>
<evidence type="ECO:0000313" key="2">
    <source>
        <dbReference type="Proteomes" id="UP001302126"/>
    </source>
</evidence>